<comment type="caution">
    <text evidence="1">The sequence shown here is derived from an EMBL/GenBank/DDBJ whole genome shotgun (WGS) entry which is preliminary data.</text>
</comment>
<dbReference type="Proteomes" id="UP001152747">
    <property type="component" value="Unassembled WGS sequence"/>
</dbReference>
<gene>
    <name evidence="1" type="ORF">CAMP_LOCUS10622</name>
</gene>
<dbReference type="InterPro" id="IPR011042">
    <property type="entry name" value="6-blade_b-propeller_TolB-like"/>
</dbReference>
<dbReference type="Gene3D" id="2.120.10.30">
    <property type="entry name" value="TolB, C-terminal domain"/>
    <property type="match status" value="1"/>
</dbReference>
<dbReference type="SUPFAM" id="SSF63829">
    <property type="entry name" value="Calcium-dependent phosphotriesterase"/>
    <property type="match status" value="1"/>
</dbReference>
<proteinExistence type="predicted"/>
<name>A0A9P1N1H5_9PELO</name>
<protein>
    <submittedName>
        <fullName evidence="1">Uncharacterized protein</fullName>
    </submittedName>
</protein>
<reference evidence="1" key="1">
    <citation type="submission" date="2022-11" db="EMBL/GenBank/DDBJ databases">
        <authorList>
            <person name="Kikuchi T."/>
        </authorList>
    </citation>
    <scope>NUCLEOTIDE SEQUENCE</scope>
    <source>
        <strain evidence="1">PS1010</strain>
    </source>
</reference>
<organism evidence="1 2">
    <name type="scientific">Caenorhabditis angaria</name>
    <dbReference type="NCBI Taxonomy" id="860376"/>
    <lineage>
        <taxon>Eukaryota</taxon>
        <taxon>Metazoa</taxon>
        <taxon>Ecdysozoa</taxon>
        <taxon>Nematoda</taxon>
        <taxon>Chromadorea</taxon>
        <taxon>Rhabditida</taxon>
        <taxon>Rhabditina</taxon>
        <taxon>Rhabditomorpha</taxon>
        <taxon>Rhabditoidea</taxon>
        <taxon>Rhabditidae</taxon>
        <taxon>Peloderinae</taxon>
        <taxon>Caenorhabditis</taxon>
    </lineage>
</organism>
<dbReference type="EMBL" id="CANHGI010000004">
    <property type="protein sequence ID" value="CAI5447985.1"/>
    <property type="molecule type" value="Genomic_DNA"/>
</dbReference>
<accession>A0A9P1N1H5</accession>
<keyword evidence="2" id="KW-1185">Reference proteome</keyword>
<dbReference type="AlphaFoldDB" id="A0A9P1N1H5"/>
<dbReference type="OrthoDB" id="5870165at2759"/>
<dbReference type="PANTHER" id="PTHR40326">
    <property type="entry name" value="PROTEIN CBG10816"/>
    <property type="match status" value="1"/>
</dbReference>
<evidence type="ECO:0000313" key="1">
    <source>
        <dbReference type="EMBL" id="CAI5447985.1"/>
    </source>
</evidence>
<evidence type="ECO:0000313" key="2">
    <source>
        <dbReference type="Proteomes" id="UP001152747"/>
    </source>
</evidence>
<dbReference type="PANTHER" id="PTHR40326:SF1">
    <property type="entry name" value="RING-TYPE DOMAIN-CONTAINING PROTEIN-RELATED"/>
    <property type="match status" value="1"/>
</dbReference>
<sequence>MYKEEDLLMEEGDEIDAKLRIVNDLLRSEPPYSLTKNDVNSVKKLINELASRLKIAEQTCIKNTDLLGIADDGLDVDVEELKCDVAFENTPNSLASYDSDIIIIEEAEMLRNIKIEDSISSRSDDGLRINEGEIANEKVEEEEEEKEDVPKSTNHVSYNKFRSKEKTYLRLKSAAAFDKKVHNEELKYPLGVVYDEIRKIWIVCEQDDKLIQIDEKEKDSAVLENHLIKNPSALTILREGHSIAILCADEFKKNWIAEYNYGNRNGKVTLIVHHNNSKHDLKYRCRGLARSYAGNIMTLDNPPSPNCPRLRLISRNGKESASFDIKDARNPSFIASHKKRVAVSDLGTQRVFIFEVNDIKWKHGSEGLNWQLINTIGDERLGVPRLPVRIYDSAEFNFVAGIQYDKDGFLIVADAGGHTMKLFDKDAKFLHRISSDFPIPFMSSFHINRHGRTIIIDLRGSQEKLCFAQLSSSRILDKWVDAHTKPKPRESSRFSRSLSRR</sequence>